<dbReference type="AlphaFoldDB" id="A0A7W7T2Z7"/>
<gene>
    <name evidence="1" type="ORF">F4559_002963</name>
</gene>
<dbReference type="EMBL" id="JACHJS010000001">
    <property type="protein sequence ID" value="MBB4965604.1"/>
    <property type="molecule type" value="Genomic_DNA"/>
</dbReference>
<sequence>MISGATLNAGRCPQRIGQRNVSWYYPIADSLAYYGPRYGVVLW</sequence>
<dbReference type="RefSeq" id="WP_281386311.1">
    <property type="nucleotide sequence ID" value="NZ_BAABAI010000029.1"/>
</dbReference>
<organism evidence="1 2">
    <name type="scientific">Saccharothrix violaceirubra</name>
    <dbReference type="NCBI Taxonomy" id="413306"/>
    <lineage>
        <taxon>Bacteria</taxon>
        <taxon>Bacillati</taxon>
        <taxon>Actinomycetota</taxon>
        <taxon>Actinomycetes</taxon>
        <taxon>Pseudonocardiales</taxon>
        <taxon>Pseudonocardiaceae</taxon>
        <taxon>Saccharothrix</taxon>
    </lineage>
</organism>
<comment type="caution">
    <text evidence="1">The sequence shown here is derived from an EMBL/GenBank/DDBJ whole genome shotgun (WGS) entry which is preliminary data.</text>
</comment>
<dbReference type="Proteomes" id="UP000542674">
    <property type="component" value="Unassembled WGS sequence"/>
</dbReference>
<accession>A0A7W7T2Z7</accession>
<evidence type="ECO:0000313" key="2">
    <source>
        <dbReference type="Proteomes" id="UP000542674"/>
    </source>
</evidence>
<evidence type="ECO:0000313" key="1">
    <source>
        <dbReference type="EMBL" id="MBB4965604.1"/>
    </source>
</evidence>
<keyword evidence="2" id="KW-1185">Reference proteome</keyword>
<proteinExistence type="predicted"/>
<name>A0A7W7T2Z7_9PSEU</name>
<reference evidence="1 2" key="1">
    <citation type="submission" date="2020-08" db="EMBL/GenBank/DDBJ databases">
        <title>Sequencing the genomes of 1000 actinobacteria strains.</title>
        <authorList>
            <person name="Klenk H.-P."/>
        </authorList>
    </citation>
    <scope>NUCLEOTIDE SEQUENCE [LARGE SCALE GENOMIC DNA]</scope>
    <source>
        <strain evidence="1 2">DSM 45084</strain>
    </source>
</reference>
<protein>
    <submittedName>
        <fullName evidence="1">Uncharacterized protein</fullName>
    </submittedName>
</protein>